<dbReference type="PANTHER" id="PTHR19282">
    <property type="entry name" value="TETRASPANIN"/>
    <property type="match status" value="1"/>
</dbReference>
<dbReference type="AlphaFoldDB" id="A0A060Q0Q6"/>
<dbReference type="InterPro" id="IPR008952">
    <property type="entry name" value="Tetraspanin_EC2_sf"/>
</dbReference>
<dbReference type="PIRSF" id="PIRSF002419">
    <property type="entry name" value="Tetraspanin"/>
    <property type="match status" value="1"/>
</dbReference>
<dbReference type="InterPro" id="IPR000301">
    <property type="entry name" value="Tetraspanin_animals"/>
</dbReference>
<name>A0A060Q0Q6_9ECHI</name>
<dbReference type="PRINTS" id="PR00259">
    <property type="entry name" value="TMFOUR"/>
</dbReference>
<keyword evidence="4 6" id="KW-1133">Transmembrane helix</keyword>
<evidence type="ECO:0000256" key="1">
    <source>
        <dbReference type="ARBA" id="ARBA00004141"/>
    </source>
</evidence>
<dbReference type="InterPro" id="IPR018499">
    <property type="entry name" value="Tetraspanin/Peripherin"/>
</dbReference>
<reference evidence="7" key="1">
    <citation type="submission" date="2014-06" db="EMBL/GenBank/DDBJ databases">
        <title>Evolutionary reversal inferred for sea cucumber larva from the comparison of genetic mechanisms for larval arms.</title>
        <authorList>
            <person name="Morino Y."/>
            <person name="Koga H."/>
            <person name="Wada H."/>
        </authorList>
    </citation>
    <scope>NUCLEOTIDE SEQUENCE</scope>
</reference>
<comment type="subcellular location">
    <subcellularLocation>
        <location evidence="1 6">Membrane</location>
        <topology evidence="1 6">Multi-pass membrane protein</topology>
    </subcellularLocation>
</comment>
<feature type="transmembrane region" description="Helical" evidence="6">
    <location>
        <begin position="56"/>
        <end position="78"/>
    </location>
</feature>
<evidence type="ECO:0000256" key="2">
    <source>
        <dbReference type="ARBA" id="ARBA00006840"/>
    </source>
</evidence>
<feature type="transmembrane region" description="Helical" evidence="6">
    <location>
        <begin position="12"/>
        <end position="36"/>
    </location>
</feature>
<dbReference type="Pfam" id="PF00335">
    <property type="entry name" value="Tetraspanin"/>
    <property type="match status" value="1"/>
</dbReference>
<keyword evidence="3 6" id="KW-0812">Transmembrane</keyword>
<dbReference type="InterPro" id="IPR018503">
    <property type="entry name" value="Tetraspanin_CS"/>
</dbReference>
<proteinExistence type="evidence at transcript level"/>
<dbReference type="PANTHER" id="PTHR19282:SF519">
    <property type="entry name" value="TETRASPANIN"/>
    <property type="match status" value="1"/>
</dbReference>
<gene>
    <name evidence="7" type="primary">tet</name>
</gene>
<evidence type="ECO:0000256" key="5">
    <source>
        <dbReference type="ARBA" id="ARBA00023136"/>
    </source>
</evidence>
<dbReference type="SUPFAM" id="SSF48652">
    <property type="entry name" value="Tetraspanin"/>
    <property type="match status" value="1"/>
</dbReference>
<comment type="similarity">
    <text evidence="2 6">Belongs to the tetraspanin (TM4SF) family.</text>
</comment>
<dbReference type="EMBL" id="AB969691">
    <property type="protein sequence ID" value="BAP00625.1"/>
    <property type="molecule type" value="mRNA"/>
</dbReference>
<evidence type="ECO:0000256" key="3">
    <source>
        <dbReference type="ARBA" id="ARBA00022692"/>
    </source>
</evidence>
<evidence type="ECO:0000256" key="4">
    <source>
        <dbReference type="ARBA" id="ARBA00022989"/>
    </source>
</evidence>
<feature type="transmembrane region" description="Helical" evidence="6">
    <location>
        <begin position="85"/>
        <end position="109"/>
    </location>
</feature>
<feature type="non-terminal residue" evidence="7">
    <location>
        <position position="217"/>
    </location>
</feature>
<evidence type="ECO:0000313" key="7">
    <source>
        <dbReference type="EMBL" id="BAP00625.1"/>
    </source>
</evidence>
<accession>A0A060Q0Q6</accession>
<sequence length="217" mass="23557">KVEGCAACAKYLLIVFNIIFFLVGAGLLAVGLWVLLSPYKVDILAVLDNQIIQTGVYFIIALGAFIFLVGFLGCCGACCENRLLLVLYFIIVLIVFLAQIALSAAVIAFRSDVDAFITDNLNTTMNSYVSVDDEGKYSVGWNAIQLVLTCCGTNGYGDWAETDWAGTETYTINGQSVTLEFPVTCCKVDDPYALVDGDYPEPLNVTACVMNKDSNFL</sequence>
<dbReference type="GO" id="GO:0005886">
    <property type="term" value="C:plasma membrane"/>
    <property type="evidence" value="ECO:0007669"/>
    <property type="project" value="TreeGrafter"/>
</dbReference>
<keyword evidence="5 6" id="KW-0472">Membrane</keyword>
<comment type="caution">
    <text evidence="6">Lacks conserved residue(s) required for the propagation of feature annotation.</text>
</comment>
<evidence type="ECO:0000256" key="6">
    <source>
        <dbReference type="RuleBase" id="RU361218"/>
    </source>
</evidence>
<protein>
    <recommendedName>
        <fullName evidence="6">Tetraspanin</fullName>
    </recommendedName>
</protein>
<dbReference type="Gene3D" id="1.10.1450.10">
    <property type="entry name" value="Tetraspanin"/>
    <property type="match status" value="1"/>
</dbReference>
<feature type="non-terminal residue" evidence="7">
    <location>
        <position position="1"/>
    </location>
</feature>
<dbReference type="PROSITE" id="PS00421">
    <property type="entry name" value="TM4_1"/>
    <property type="match status" value="1"/>
</dbReference>
<organism evidence="7">
    <name type="scientific">Amphipholis kochii</name>
    <dbReference type="NCBI Taxonomy" id="857497"/>
    <lineage>
        <taxon>Eukaryota</taxon>
        <taxon>Metazoa</taxon>
        <taxon>Echinodermata</taxon>
        <taxon>Eleutherozoa</taxon>
        <taxon>Asterozoa</taxon>
        <taxon>Ophiuroidea</taxon>
        <taxon>Myophiuroidea</taxon>
        <taxon>Metophiurida</taxon>
        <taxon>Ophintegrida</taxon>
        <taxon>Amphilepidida</taxon>
        <taxon>Ophiurina</taxon>
        <taxon>Gnathophiurina</taxon>
        <taxon>Amphiuroidea</taxon>
        <taxon>Amphiuridae</taxon>
        <taxon>Amphipholis</taxon>
    </lineage>
</organism>